<keyword evidence="3" id="KW-1185">Reference proteome</keyword>
<evidence type="ECO:0000313" key="3">
    <source>
        <dbReference type="Proteomes" id="UP001500457"/>
    </source>
</evidence>
<proteinExistence type="predicted"/>
<evidence type="ECO:0000256" key="1">
    <source>
        <dbReference type="SAM" id="MobiDB-lite"/>
    </source>
</evidence>
<gene>
    <name evidence="2" type="ORF">GCM10023203_21170</name>
</gene>
<evidence type="ECO:0000313" key="2">
    <source>
        <dbReference type="EMBL" id="GAA4871469.1"/>
    </source>
</evidence>
<protein>
    <submittedName>
        <fullName evidence="2">PhoX family phosphatase</fullName>
    </submittedName>
</protein>
<sequence>MRLLPLAVHRPHGRPAISCRYRCNDACSRPAPNPTDTTPFREVAAAALSRRRVLQAGLVAGISGTLAAACGTGGGTGGGAAGPAGGAAGTAPMPSPFGFVAVAPNTDDAVRVPEGFDQQVVIRWGDPVLPGAPAFDPNAQTAAAQAQQFGFNNDFLALLDDPASPGRALLVANHEYSTEPLMIPGYNPDAPTPEQVAIGMAAHGMSVVAVQRDGGSGRLTPAMDPVNRRITASTPMTLTGPAAGDALVRTSADPEGRTVLGTLNNCAGGVTPWRTVLTGEENIDQYFAGGEAVADPAAKAALARYGMDGGATDRKWEGVDPRFDLTREPHEPNRFGWIVEVDPFDPASTPRKHTALGRFKHEGANVRVGPTGTVAVYMGDDERFEYLYKFVSSRTHRAGDAPADRASNARLLDEGTLFVARFSGDAPTPGPDGGGEWLPLVESLADGTGRSFVPGMTAAQVLVHTRMAADTVAATPMDRPEDVQPHPTTGRVYAALTNNDERGTPGKPGVDAVNPRADNTNGQVLELTETGDDPAARTFGWSLLLVCGDPAAADTYFGGFPKDQVSPISCPDNVAFDAVGNLWIATDGNALGSNDGLFAVPLEGPQRGRVQQFLTVPRGAETCGPVVEERMALVSVQHPGESDEGSLANPISHWPDGGTSIARPAVVAIWRADGGPLVAPESA</sequence>
<dbReference type="Pfam" id="PF05787">
    <property type="entry name" value="PhoX"/>
    <property type="match status" value="1"/>
</dbReference>
<dbReference type="InterPro" id="IPR008557">
    <property type="entry name" value="PhoX"/>
</dbReference>
<feature type="region of interest" description="Disordered" evidence="1">
    <location>
        <begin position="498"/>
        <end position="518"/>
    </location>
</feature>
<dbReference type="PANTHER" id="PTHR35399:SF2">
    <property type="entry name" value="DUF839 DOMAIN-CONTAINING PROTEIN"/>
    <property type="match status" value="1"/>
</dbReference>
<dbReference type="PANTHER" id="PTHR35399">
    <property type="entry name" value="SLR8030 PROTEIN"/>
    <property type="match status" value="1"/>
</dbReference>
<reference evidence="3" key="1">
    <citation type="journal article" date="2019" name="Int. J. Syst. Evol. Microbiol.">
        <title>The Global Catalogue of Microorganisms (GCM) 10K type strain sequencing project: providing services to taxonomists for standard genome sequencing and annotation.</title>
        <authorList>
            <consortium name="The Broad Institute Genomics Platform"/>
            <consortium name="The Broad Institute Genome Sequencing Center for Infectious Disease"/>
            <person name="Wu L."/>
            <person name="Ma J."/>
        </authorList>
    </citation>
    <scope>NUCLEOTIDE SEQUENCE [LARGE SCALE GENOMIC DNA]</scope>
    <source>
        <strain evidence="3">JCM 17983</strain>
    </source>
</reference>
<dbReference type="EMBL" id="BAABHQ010000004">
    <property type="protein sequence ID" value="GAA4871469.1"/>
    <property type="molecule type" value="Genomic_DNA"/>
</dbReference>
<dbReference type="RefSeq" id="WP_274233861.1">
    <property type="nucleotide sequence ID" value="NZ_BAABHQ010000004.1"/>
</dbReference>
<dbReference type="Proteomes" id="UP001500457">
    <property type="component" value="Unassembled WGS sequence"/>
</dbReference>
<organism evidence="2 3">
    <name type="scientific">Actinomycetospora straminea</name>
    <dbReference type="NCBI Taxonomy" id="663607"/>
    <lineage>
        <taxon>Bacteria</taxon>
        <taxon>Bacillati</taxon>
        <taxon>Actinomycetota</taxon>
        <taxon>Actinomycetes</taxon>
        <taxon>Pseudonocardiales</taxon>
        <taxon>Pseudonocardiaceae</taxon>
        <taxon>Actinomycetospora</taxon>
    </lineage>
</organism>
<dbReference type="SUPFAM" id="SSF75011">
    <property type="entry name" value="3-carboxy-cis,cis-mucoante lactonizing enzyme"/>
    <property type="match status" value="1"/>
</dbReference>
<name>A0ABP9E913_9PSEU</name>
<accession>A0ABP9E913</accession>
<comment type="caution">
    <text evidence="2">The sequence shown here is derived from an EMBL/GenBank/DDBJ whole genome shotgun (WGS) entry which is preliminary data.</text>
</comment>